<reference evidence="1" key="1">
    <citation type="submission" date="2021-01" db="EMBL/GenBank/DDBJ databases">
        <authorList>
            <person name="Corre E."/>
            <person name="Pelletier E."/>
            <person name="Niang G."/>
            <person name="Scheremetjew M."/>
            <person name="Finn R."/>
            <person name="Kale V."/>
            <person name="Holt S."/>
            <person name="Cochrane G."/>
            <person name="Meng A."/>
            <person name="Brown T."/>
            <person name="Cohen L."/>
        </authorList>
    </citation>
    <scope>NUCLEOTIDE SEQUENCE</scope>
    <source>
        <strain evidence="1">CCMP2084</strain>
    </source>
</reference>
<dbReference type="AlphaFoldDB" id="A0A7S2XQ83"/>
<name>A0A7S2XQ83_9STRA</name>
<proteinExistence type="predicted"/>
<gene>
    <name evidence="1" type="ORF">ASEP1449_LOCUS7544</name>
</gene>
<evidence type="ECO:0000313" key="1">
    <source>
        <dbReference type="EMBL" id="CAD9815718.1"/>
    </source>
</evidence>
<sequence length="232" mass="26200">MGGFLFIVTRKAGIELPSLIPTWGMVIDNKHPHSMTVGTNISYPFIVGVVMPIREFKTLKEVKKSQELTNLIPKTPLGIAKMMLPAAEAFLFMERVHLSNQDMDGNNIGAPTPSSQYQGAFVFDYTFLSFLKGTTCSLHMMNQSNGCNFCDKKFLTQEHRDRGDGQERSNDCSIFGKILRNMLDMITPREEDVQSWELLLEHYFHKEECRFEDIVASLRNATAGGLKALIVD</sequence>
<accession>A0A7S2XQ83</accession>
<protein>
    <submittedName>
        <fullName evidence="1">Uncharacterized protein</fullName>
    </submittedName>
</protein>
<dbReference type="EMBL" id="HBHQ01011275">
    <property type="protein sequence ID" value="CAD9815718.1"/>
    <property type="molecule type" value="Transcribed_RNA"/>
</dbReference>
<organism evidence="1">
    <name type="scientific">Attheya septentrionalis</name>
    <dbReference type="NCBI Taxonomy" id="420275"/>
    <lineage>
        <taxon>Eukaryota</taxon>
        <taxon>Sar</taxon>
        <taxon>Stramenopiles</taxon>
        <taxon>Ochrophyta</taxon>
        <taxon>Bacillariophyta</taxon>
        <taxon>Coscinodiscophyceae</taxon>
        <taxon>Chaetocerotophycidae</taxon>
        <taxon>Chaetocerotales</taxon>
        <taxon>Attheyaceae</taxon>
        <taxon>Attheya</taxon>
    </lineage>
</organism>